<protein>
    <submittedName>
        <fullName evidence="1">HAD superfamily hydrolase (TIGR01549 family)</fullName>
    </submittedName>
</protein>
<dbReference type="InterPro" id="IPR006439">
    <property type="entry name" value="HAD-SF_hydro_IA"/>
</dbReference>
<dbReference type="SUPFAM" id="SSF56784">
    <property type="entry name" value="HAD-like"/>
    <property type="match status" value="1"/>
</dbReference>
<keyword evidence="1" id="KW-0378">Hydrolase</keyword>
<reference evidence="1 2" key="1">
    <citation type="submission" date="2018-03" db="EMBL/GenBank/DDBJ databases">
        <title>Genomic Encyclopedia of Type Strains, Phase III (KMG-III): the genomes of soil and plant-associated and newly described type strains.</title>
        <authorList>
            <person name="Whitman W."/>
        </authorList>
    </citation>
    <scope>NUCLEOTIDE SEQUENCE [LARGE SCALE GENOMIC DNA]</scope>
    <source>
        <strain evidence="1 2">CGMCC 1.9313</strain>
    </source>
</reference>
<keyword evidence="2" id="KW-1185">Reference proteome</keyword>
<dbReference type="CDD" id="cd01427">
    <property type="entry name" value="HAD_like"/>
    <property type="match status" value="1"/>
</dbReference>
<dbReference type="NCBIfam" id="TIGR01549">
    <property type="entry name" value="HAD-SF-IA-v1"/>
    <property type="match status" value="1"/>
</dbReference>
<dbReference type="RefSeq" id="WP_106290656.1">
    <property type="nucleotide sequence ID" value="NZ_PVTH01000001.1"/>
</dbReference>
<dbReference type="AlphaFoldDB" id="A0A2T0UBY6"/>
<evidence type="ECO:0000313" key="2">
    <source>
        <dbReference type="Proteomes" id="UP000238034"/>
    </source>
</evidence>
<comment type="caution">
    <text evidence="1">The sequence shown here is derived from an EMBL/GenBank/DDBJ whole genome shotgun (WGS) entry which is preliminary data.</text>
</comment>
<accession>A0A2T0UBY6</accession>
<dbReference type="EMBL" id="PVTH01000001">
    <property type="protein sequence ID" value="PRY55327.1"/>
    <property type="molecule type" value="Genomic_DNA"/>
</dbReference>
<evidence type="ECO:0000313" key="1">
    <source>
        <dbReference type="EMBL" id="PRY55327.1"/>
    </source>
</evidence>
<dbReference type="InterPro" id="IPR036412">
    <property type="entry name" value="HAD-like_sf"/>
</dbReference>
<proteinExistence type="predicted"/>
<dbReference type="Proteomes" id="UP000238034">
    <property type="component" value="Unassembled WGS sequence"/>
</dbReference>
<dbReference type="Gene3D" id="1.10.150.400">
    <property type="match status" value="1"/>
</dbReference>
<name>A0A2T0UBY6_9SPHI</name>
<dbReference type="Gene3D" id="3.40.50.1000">
    <property type="entry name" value="HAD superfamily/HAD-like"/>
    <property type="match status" value="1"/>
</dbReference>
<sequence length="661" mass="76030">MKKIYSFDIFDTLLTRCYSKPVDLFHSVAQELNSKNIITMPPEKWIQLRISAESEARTATTTEEISLSDIYRLICRRLRISEDFREQMEQIEIKWELSSLKSIKPHVNKLKSLRKDGHKVIFISDMYLPSTVIKKALIANDIECHEDELFVSSDYGETKYTGKLFLRVLKHFGIYPAELCHTGDNIISDYRTPKSLGVNAVHYSHFEAVGRDQLINCSEDLPPGFRSQLASVIRLSRLNSTHKDQRAAHIHHISSTVIAPILFGFTLWTLLEAKKKGLKTLHFISRDGQILKQIADRINTTLQLQIECKYFYGSRQAFHLPAATKDNWDHLDWLYDDTSFFSVKLIFNRVGLKPDQIKQYLLENGFEPSAWNNNLNADERVKLRHILHNSPEFQTLVLERAAVARQTLVSYLNQEGIHAEARIAFVDIGWNGRLQRSLSQVMDIAGIKPLGGLMGFYFGLRQRLKASEEDKLFAWYYDEENDLKRFNNVVILEKFVEATHGSVIGYKKESDRIDPVFKEEKNREALDWGLEVQQASILEFTDLLCSSMPHLDKQELINPDNWTTITEILLTDFCSKPSPLDARIFGSVSISEDQNHARSYPLAKPLTFKNCISLLMRKKPNVYNDLWIHGSLHLTRGGRLVSSCLQIQSTVISYIKSRLSA</sequence>
<gene>
    <name evidence="1" type="ORF">B0I27_101296</name>
</gene>
<organism evidence="1 2">
    <name type="scientific">Arcticibacter pallidicorallinus</name>
    <dbReference type="NCBI Taxonomy" id="1259464"/>
    <lineage>
        <taxon>Bacteria</taxon>
        <taxon>Pseudomonadati</taxon>
        <taxon>Bacteroidota</taxon>
        <taxon>Sphingobacteriia</taxon>
        <taxon>Sphingobacteriales</taxon>
        <taxon>Sphingobacteriaceae</taxon>
        <taxon>Arcticibacter</taxon>
    </lineage>
</organism>
<dbReference type="GO" id="GO:0016787">
    <property type="term" value="F:hydrolase activity"/>
    <property type="evidence" value="ECO:0007669"/>
    <property type="project" value="UniProtKB-KW"/>
</dbReference>
<dbReference type="OrthoDB" id="9816564at2"/>
<dbReference type="InterPro" id="IPR023214">
    <property type="entry name" value="HAD_sf"/>
</dbReference>